<evidence type="ECO:0000259" key="2">
    <source>
        <dbReference type="Pfam" id="PF16220"/>
    </source>
</evidence>
<gene>
    <name evidence="3" type="ORF">AL00_12610</name>
</gene>
<accession>A0A8E0WRQ7</accession>
<dbReference type="Proteomes" id="UP000028135">
    <property type="component" value="Unassembled WGS sequence"/>
</dbReference>
<name>A0A8E0WRQ7_9SPHN</name>
<comment type="caution">
    <text evidence="3">The sequence shown here is derived from an EMBL/GenBank/DDBJ whole genome shotgun (WGS) entry which is preliminary data.</text>
</comment>
<dbReference type="PANTHER" id="PTHR30273">
    <property type="entry name" value="PERIPLASMIC SIGNAL SENSOR AND SIGMA FACTOR ACTIVATOR FECR-RELATED"/>
    <property type="match status" value="1"/>
</dbReference>
<dbReference type="PANTHER" id="PTHR30273:SF2">
    <property type="entry name" value="PROTEIN FECR"/>
    <property type="match status" value="1"/>
</dbReference>
<dbReference type="Gene3D" id="2.60.120.1440">
    <property type="match status" value="1"/>
</dbReference>
<evidence type="ECO:0000313" key="4">
    <source>
        <dbReference type="Proteomes" id="UP000028135"/>
    </source>
</evidence>
<dbReference type="AlphaFoldDB" id="A0A8E0WRQ7"/>
<dbReference type="InterPro" id="IPR032623">
    <property type="entry name" value="FecR_N"/>
</dbReference>
<dbReference type="EMBL" id="JANF02000059">
    <property type="protein sequence ID" value="KER36091.1"/>
    <property type="molecule type" value="Genomic_DNA"/>
</dbReference>
<dbReference type="GO" id="GO:0016989">
    <property type="term" value="F:sigma factor antagonist activity"/>
    <property type="evidence" value="ECO:0007669"/>
    <property type="project" value="TreeGrafter"/>
</dbReference>
<feature type="domain" description="FecR protein" evidence="1">
    <location>
        <begin position="126"/>
        <end position="214"/>
    </location>
</feature>
<dbReference type="PIRSF" id="PIRSF018266">
    <property type="entry name" value="FecR"/>
    <property type="match status" value="1"/>
</dbReference>
<feature type="domain" description="FecR N-terminal" evidence="2">
    <location>
        <begin position="23"/>
        <end position="62"/>
    </location>
</feature>
<sequence length="331" mass="36294">MENAGNRMTGEKEVDPMGSDLSRQATAWLVQLEDEPDNEALQAQFIDWLATSPAHLAAWEETVHVSGLMSIAGPLRASTPPSLSRQRAWLPRLGRVRNFAGLALAACFAWFVAPDLSLWVRSDEITRTAELRVVRLKDGSIAHLAPSTAIAFTGDAKGRRLDLLQGEAWFDVAHDEARPFRVVAGDSRVTVLGTAFSVEKIGSNTAVAVQRGRVAVETRDAASPRRVVLIAGQSVWISEGTASRSTIRPDRVASWREGVAIVNDQPIGDVIDQIRPWYKGYIVARGPGLKNRRVSGLYDLRDPDLALEALRRAHNVTISRVSPWLRIVTIG</sequence>
<dbReference type="InterPro" id="IPR006860">
    <property type="entry name" value="FecR"/>
</dbReference>
<protein>
    <submittedName>
        <fullName evidence="3">Iron transport regulator transmembrane protein</fullName>
    </submittedName>
</protein>
<organism evidence="3 4">
    <name type="scientific">Sphingobium indicum F2</name>
    <dbReference type="NCBI Taxonomy" id="1450518"/>
    <lineage>
        <taxon>Bacteria</taxon>
        <taxon>Pseudomonadati</taxon>
        <taxon>Pseudomonadota</taxon>
        <taxon>Alphaproteobacteria</taxon>
        <taxon>Sphingomonadales</taxon>
        <taxon>Sphingomonadaceae</taxon>
        <taxon>Sphingobium</taxon>
    </lineage>
</organism>
<proteinExistence type="predicted"/>
<dbReference type="Pfam" id="PF16220">
    <property type="entry name" value="DUF4880"/>
    <property type="match status" value="1"/>
</dbReference>
<keyword evidence="3" id="KW-0812">Transmembrane</keyword>
<keyword evidence="3" id="KW-0472">Membrane</keyword>
<dbReference type="Pfam" id="PF04773">
    <property type="entry name" value="FecR"/>
    <property type="match status" value="1"/>
</dbReference>
<dbReference type="Gene3D" id="3.55.50.30">
    <property type="match status" value="1"/>
</dbReference>
<dbReference type="InterPro" id="IPR012373">
    <property type="entry name" value="Ferrdict_sens_TM"/>
</dbReference>
<reference evidence="3 4" key="1">
    <citation type="submission" date="2014-05" db="EMBL/GenBank/DDBJ databases">
        <title>Genome Announcement of Sphingobium lucknowense F2.</title>
        <authorList>
            <person name="Lal R."/>
            <person name="Negi V."/>
            <person name="Lata P."/>
            <person name="Sangwan N."/>
            <person name="Gupta S.K."/>
            <person name="Rao D.L.N."/>
            <person name="Das S."/>
        </authorList>
    </citation>
    <scope>NUCLEOTIDE SEQUENCE [LARGE SCALE GENOMIC DNA]</scope>
    <source>
        <strain evidence="3 4">F2</strain>
    </source>
</reference>
<evidence type="ECO:0000313" key="3">
    <source>
        <dbReference type="EMBL" id="KER36091.1"/>
    </source>
</evidence>
<evidence type="ECO:0000259" key="1">
    <source>
        <dbReference type="Pfam" id="PF04773"/>
    </source>
</evidence>